<dbReference type="GO" id="GO:0030313">
    <property type="term" value="C:cell envelope"/>
    <property type="evidence" value="ECO:0007669"/>
    <property type="project" value="UniProtKB-SubCell"/>
</dbReference>
<dbReference type="GO" id="GO:1904680">
    <property type="term" value="F:peptide transmembrane transporter activity"/>
    <property type="evidence" value="ECO:0007669"/>
    <property type="project" value="TreeGrafter"/>
</dbReference>
<evidence type="ECO:0000256" key="5">
    <source>
        <dbReference type="SAM" id="Phobius"/>
    </source>
</evidence>
<dbReference type="PANTHER" id="PTHR30290">
    <property type="entry name" value="PERIPLASMIC BINDING COMPONENT OF ABC TRANSPORTER"/>
    <property type="match status" value="1"/>
</dbReference>
<dbReference type="EMBL" id="PCHB01000002">
    <property type="protein sequence ID" value="PKU98578.1"/>
    <property type="molecule type" value="Genomic_DNA"/>
</dbReference>
<evidence type="ECO:0000256" key="1">
    <source>
        <dbReference type="ARBA" id="ARBA00004196"/>
    </source>
</evidence>
<sequence length="506" mass="54866">MTDRNRSSVRPWIVFTVVLVVLALAAGGAFLLLRPHGGSPFGGRSGAHITVGLRSKPSSLDIRTNGERAVEQALVDNVYQTLLTMDSERAISANVAARWSESTDGLRYSFQLREGATFADGSPLNASAVVASLQRTIQGKQMGADDLKHVASVENPDETTIVITLHEPNPRLLEALAGRAGVIVNPNAHDADFAHTSYGSGPFTVSSFTGDTIELARNERYWQDKPALARVTLRYMPSDEALVGGMRDGSLDVALPQGTQAASELAKIDGVQVSDGISTRKTLVAFNNAGSSPFSDEQVRQFTRFAIDAAQIAHTQPDAKAQLSGPISQLQPGYEDLNALFPFDLERAQSMRWYFAAGYFTPFTLLADEAHRDLAQRIVDGMAAIPMPVTLEVVDSATLASRVEAGDYVCALIEMDDPHDYTRFVDGSAMFGYQNGAAQEQYAKALAQTDFVSYREQLRAFDRIVSQDAASAWLYTGKDVVAARSHVQGLPVDLTSWRLPLAHVRA</sequence>
<dbReference type="GO" id="GO:0015833">
    <property type="term" value="P:peptide transport"/>
    <property type="evidence" value="ECO:0007669"/>
    <property type="project" value="TreeGrafter"/>
</dbReference>
<evidence type="ECO:0000256" key="2">
    <source>
        <dbReference type="ARBA" id="ARBA00005695"/>
    </source>
</evidence>
<dbReference type="GO" id="GO:0043190">
    <property type="term" value="C:ATP-binding cassette (ABC) transporter complex"/>
    <property type="evidence" value="ECO:0007669"/>
    <property type="project" value="InterPro"/>
</dbReference>
<dbReference type="Pfam" id="PF00496">
    <property type="entry name" value="SBP_bac_5"/>
    <property type="match status" value="1"/>
</dbReference>
<comment type="similarity">
    <text evidence="2">Belongs to the bacterial solute-binding protein 5 family.</text>
</comment>
<dbReference type="InterPro" id="IPR000914">
    <property type="entry name" value="SBP_5_dom"/>
</dbReference>
<dbReference type="Gene3D" id="3.10.105.10">
    <property type="entry name" value="Dipeptide-binding Protein, Domain 3"/>
    <property type="match status" value="1"/>
</dbReference>
<gene>
    <name evidence="7" type="ORF">CQR56_0137</name>
</gene>
<dbReference type="Proteomes" id="UP000233783">
    <property type="component" value="Unassembled WGS sequence"/>
</dbReference>
<dbReference type="AlphaFoldDB" id="A0A2N3QZ21"/>
<name>A0A2N3QZ21_9BIFI</name>
<dbReference type="InterPro" id="IPR030678">
    <property type="entry name" value="Peptide/Ni-bd"/>
</dbReference>
<dbReference type="Gene3D" id="3.40.190.10">
    <property type="entry name" value="Periplasmic binding protein-like II"/>
    <property type="match status" value="1"/>
</dbReference>
<evidence type="ECO:0000256" key="3">
    <source>
        <dbReference type="ARBA" id="ARBA00022448"/>
    </source>
</evidence>
<organism evidence="7 8">
    <name type="scientific">Bifidobacterium pseudolongum subsp. globosum</name>
    <dbReference type="NCBI Taxonomy" id="1690"/>
    <lineage>
        <taxon>Bacteria</taxon>
        <taxon>Bacillati</taxon>
        <taxon>Actinomycetota</taxon>
        <taxon>Actinomycetes</taxon>
        <taxon>Bifidobacteriales</taxon>
        <taxon>Bifidobacteriaceae</taxon>
        <taxon>Bifidobacterium</taxon>
    </lineage>
</organism>
<evidence type="ECO:0000256" key="4">
    <source>
        <dbReference type="ARBA" id="ARBA00022729"/>
    </source>
</evidence>
<dbReference type="GO" id="GO:0042597">
    <property type="term" value="C:periplasmic space"/>
    <property type="evidence" value="ECO:0007669"/>
    <property type="project" value="UniProtKB-ARBA"/>
</dbReference>
<dbReference type="Gene3D" id="3.90.76.10">
    <property type="entry name" value="Dipeptide-binding Protein, Domain 1"/>
    <property type="match status" value="1"/>
</dbReference>
<dbReference type="InterPro" id="IPR039424">
    <property type="entry name" value="SBP_5"/>
</dbReference>
<keyword evidence="5" id="KW-0472">Membrane</keyword>
<evidence type="ECO:0000259" key="6">
    <source>
        <dbReference type="Pfam" id="PF00496"/>
    </source>
</evidence>
<feature type="domain" description="Solute-binding protein family 5" evidence="6">
    <location>
        <begin position="92"/>
        <end position="411"/>
    </location>
</feature>
<keyword evidence="5" id="KW-1133">Transmembrane helix</keyword>
<dbReference type="PIRSF" id="PIRSF002741">
    <property type="entry name" value="MppA"/>
    <property type="match status" value="1"/>
</dbReference>
<accession>A0A2N3QZ21</accession>
<keyword evidence="5" id="KW-0812">Transmembrane</keyword>
<dbReference type="SUPFAM" id="SSF53850">
    <property type="entry name" value="Periplasmic binding protein-like II"/>
    <property type="match status" value="1"/>
</dbReference>
<comment type="subcellular location">
    <subcellularLocation>
        <location evidence="1">Cell envelope</location>
    </subcellularLocation>
</comment>
<feature type="transmembrane region" description="Helical" evidence="5">
    <location>
        <begin position="12"/>
        <end position="33"/>
    </location>
</feature>
<protein>
    <submittedName>
        <fullName evidence="7">ABC transporter substrate-binding protein</fullName>
    </submittedName>
</protein>
<dbReference type="PANTHER" id="PTHR30290:SF10">
    <property type="entry name" value="PERIPLASMIC OLIGOPEPTIDE-BINDING PROTEIN-RELATED"/>
    <property type="match status" value="1"/>
</dbReference>
<keyword evidence="4" id="KW-0732">Signal</keyword>
<proteinExistence type="inferred from homology"/>
<keyword evidence="3" id="KW-0813">Transport</keyword>
<dbReference type="RefSeq" id="WP_101393076.1">
    <property type="nucleotide sequence ID" value="NZ_PCHB01000002.1"/>
</dbReference>
<comment type="caution">
    <text evidence="7">The sequence shown here is derived from an EMBL/GenBank/DDBJ whole genome shotgun (WGS) entry which is preliminary data.</text>
</comment>
<evidence type="ECO:0000313" key="8">
    <source>
        <dbReference type="Proteomes" id="UP000233783"/>
    </source>
</evidence>
<evidence type="ECO:0000313" key="7">
    <source>
        <dbReference type="EMBL" id="PKU98578.1"/>
    </source>
</evidence>
<reference evidence="7 8" key="1">
    <citation type="submission" date="2017-10" db="EMBL/GenBank/DDBJ databases">
        <title>Bifidobacterium genomics.</title>
        <authorList>
            <person name="Lugli G.A."/>
            <person name="Milani C."/>
            <person name="Mancabelli L."/>
        </authorList>
    </citation>
    <scope>NUCLEOTIDE SEQUENCE [LARGE SCALE GENOMIC DNA]</scope>
    <source>
        <strain evidence="7 8">1744B</strain>
    </source>
</reference>